<dbReference type="PANTHER" id="PTHR15071">
    <property type="entry name" value="MANNOSE-6-PHOSPHATE RECEPTOR FAMILY MEMBER"/>
    <property type="match status" value="1"/>
</dbReference>
<feature type="transmembrane region" description="Helical" evidence="6">
    <location>
        <begin position="133"/>
        <end position="153"/>
    </location>
</feature>
<sequence>MSFCQLAPACNNLYSACQTSYSTQNLTTYLGNYSTSVFKARETGEGFNAEFPAGPLYNDTKSCIPSFKVEFLCNNSAVWLAPVGGMAKAPAPTNLVIGNGENPCAITATFHYSGACYEKPAPPKKPNRMSGGAVILIIVLVVVCVYLIGGIAYNSFVAHRSGIQLIPHAQFWLKLPFYAIEGCRFSVGKLTGQQRAGAGAYQSV</sequence>
<accession>A0A815SZE8</accession>
<evidence type="ECO:0000256" key="5">
    <source>
        <dbReference type="ARBA" id="ARBA00023136"/>
    </source>
</evidence>
<evidence type="ECO:0000256" key="4">
    <source>
        <dbReference type="ARBA" id="ARBA00022989"/>
    </source>
</evidence>
<gene>
    <name evidence="7" type="ORF">GPM918_LOCUS36489</name>
    <name evidence="8" type="ORF">SRO942_LOCUS37229</name>
</gene>
<dbReference type="Proteomes" id="UP000663829">
    <property type="component" value="Unassembled WGS sequence"/>
</dbReference>
<dbReference type="InterPro" id="IPR018939">
    <property type="entry name" value="Autophagy-rel_prot_27"/>
</dbReference>
<evidence type="ECO:0000313" key="7">
    <source>
        <dbReference type="EMBL" id="CAF1496442.1"/>
    </source>
</evidence>
<dbReference type="PANTHER" id="PTHR15071:SF0">
    <property type="entry name" value="MANNOSE 6-PHOSPHATE RECEPTOR-LIKE PROTEIN 1"/>
    <property type="match status" value="1"/>
</dbReference>
<evidence type="ECO:0000256" key="2">
    <source>
        <dbReference type="ARBA" id="ARBA00022692"/>
    </source>
</evidence>
<comment type="subcellular location">
    <subcellularLocation>
        <location evidence="1">Membrane</location>
        <topology evidence="1">Single-pass membrane protein</topology>
    </subcellularLocation>
</comment>
<dbReference type="GO" id="GO:0000139">
    <property type="term" value="C:Golgi membrane"/>
    <property type="evidence" value="ECO:0007669"/>
    <property type="project" value="UniProtKB-SubCell"/>
</dbReference>
<evidence type="ECO:0000256" key="3">
    <source>
        <dbReference type="ARBA" id="ARBA00022729"/>
    </source>
</evidence>
<keyword evidence="4 6" id="KW-1133">Transmembrane helix</keyword>
<name>A0A815SZE8_9BILA</name>
<evidence type="ECO:0000256" key="6">
    <source>
        <dbReference type="SAM" id="Phobius"/>
    </source>
</evidence>
<dbReference type="OrthoDB" id="29460at2759"/>
<protein>
    <recommendedName>
        <fullName evidence="10">Autophagy-related protein 27</fullName>
    </recommendedName>
</protein>
<keyword evidence="2 6" id="KW-0812">Transmembrane</keyword>
<evidence type="ECO:0000313" key="8">
    <source>
        <dbReference type="EMBL" id="CAF4358866.1"/>
    </source>
</evidence>
<reference evidence="7" key="1">
    <citation type="submission" date="2021-02" db="EMBL/GenBank/DDBJ databases">
        <authorList>
            <person name="Nowell W R."/>
        </authorList>
    </citation>
    <scope>NUCLEOTIDE SEQUENCE</scope>
</reference>
<dbReference type="EMBL" id="CAJOBC010087611">
    <property type="protein sequence ID" value="CAF4358866.1"/>
    <property type="molecule type" value="Genomic_DNA"/>
</dbReference>
<keyword evidence="3" id="KW-0732">Signal</keyword>
<dbReference type="EMBL" id="CAJNOQ010022105">
    <property type="protein sequence ID" value="CAF1496442.1"/>
    <property type="molecule type" value="Genomic_DNA"/>
</dbReference>
<evidence type="ECO:0008006" key="10">
    <source>
        <dbReference type="Google" id="ProtNLM"/>
    </source>
</evidence>
<keyword evidence="9" id="KW-1185">Reference proteome</keyword>
<organism evidence="7 9">
    <name type="scientific">Didymodactylos carnosus</name>
    <dbReference type="NCBI Taxonomy" id="1234261"/>
    <lineage>
        <taxon>Eukaryota</taxon>
        <taxon>Metazoa</taxon>
        <taxon>Spiralia</taxon>
        <taxon>Gnathifera</taxon>
        <taxon>Rotifera</taxon>
        <taxon>Eurotatoria</taxon>
        <taxon>Bdelloidea</taxon>
        <taxon>Philodinida</taxon>
        <taxon>Philodinidae</taxon>
        <taxon>Didymodactylos</taxon>
    </lineage>
</organism>
<comment type="caution">
    <text evidence="7">The sequence shown here is derived from an EMBL/GenBank/DDBJ whole genome shotgun (WGS) entry which is preliminary data.</text>
</comment>
<dbReference type="Proteomes" id="UP000681722">
    <property type="component" value="Unassembled WGS sequence"/>
</dbReference>
<evidence type="ECO:0000313" key="9">
    <source>
        <dbReference type="Proteomes" id="UP000663829"/>
    </source>
</evidence>
<proteinExistence type="predicted"/>
<dbReference type="Pfam" id="PF09451">
    <property type="entry name" value="ATG27"/>
    <property type="match status" value="1"/>
</dbReference>
<evidence type="ECO:0000256" key="1">
    <source>
        <dbReference type="ARBA" id="ARBA00004167"/>
    </source>
</evidence>
<dbReference type="AlphaFoldDB" id="A0A815SZE8"/>
<keyword evidence="5 6" id="KW-0472">Membrane</keyword>